<dbReference type="eggNOG" id="KOG0191">
    <property type="taxonomic scope" value="Eukaryota"/>
</dbReference>
<dbReference type="AlphaFoldDB" id="A0A1Z5RJM3"/>
<gene>
    <name evidence="1" type="ORF">SORBI_3005G152550</name>
</gene>
<keyword evidence="2" id="KW-1185">Reference proteome</keyword>
<sequence>MLLFPSRTARPIKYPSEKRDVNSLLSPIWSRPLQSGASMEGRACAVTNGNSSHASKLDCPLSKRDDAGVFDAFGQIEVSINKASQVTLLNLMSNKGEHFLYQTGPDWKKVVVPEEAKALFLEGDNLEKVVMERKWNNLSDDGEAWGM</sequence>
<dbReference type="InParanoid" id="A0A1Z5RJM3"/>
<organism evidence="1 2">
    <name type="scientific">Sorghum bicolor</name>
    <name type="common">Sorghum</name>
    <name type="synonym">Sorghum vulgare</name>
    <dbReference type="NCBI Taxonomy" id="4558"/>
    <lineage>
        <taxon>Eukaryota</taxon>
        <taxon>Viridiplantae</taxon>
        <taxon>Streptophyta</taxon>
        <taxon>Embryophyta</taxon>
        <taxon>Tracheophyta</taxon>
        <taxon>Spermatophyta</taxon>
        <taxon>Magnoliopsida</taxon>
        <taxon>Liliopsida</taxon>
        <taxon>Poales</taxon>
        <taxon>Poaceae</taxon>
        <taxon>PACMAD clade</taxon>
        <taxon>Panicoideae</taxon>
        <taxon>Andropogonodae</taxon>
        <taxon>Andropogoneae</taxon>
        <taxon>Sorghinae</taxon>
        <taxon>Sorghum</taxon>
    </lineage>
</organism>
<dbReference type="Proteomes" id="UP000000768">
    <property type="component" value="Chromosome 5"/>
</dbReference>
<name>A0A1Z5RJM3_SORBI</name>
<evidence type="ECO:0000313" key="2">
    <source>
        <dbReference type="Proteomes" id="UP000000768"/>
    </source>
</evidence>
<proteinExistence type="predicted"/>
<accession>A0A1Z5RJM3</accession>
<evidence type="ECO:0000313" key="1">
    <source>
        <dbReference type="EMBL" id="OQU83645.1"/>
    </source>
</evidence>
<dbReference type="EMBL" id="CM000764">
    <property type="protein sequence ID" value="OQU83645.1"/>
    <property type="molecule type" value="Genomic_DNA"/>
</dbReference>
<reference evidence="2" key="2">
    <citation type="journal article" date="2018" name="Plant J.">
        <title>The Sorghum bicolor reference genome: improved assembly, gene annotations, a transcriptome atlas, and signatures of genome organization.</title>
        <authorList>
            <person name="McCormick R.F."/>
            <person name="Truong S.K."/>
            <person name="Sreedasyam A."/>
            <person name="Jenkins J."/>
            <person name="Shu S."/>
            <person name="Sims D."/>
            <person name="Kennedy M."/>
            <person name="Amirebrahimi M."/>
            <person name="Weers B.D."/>
            <person name="McKinley B."/>
            <person name="Mattison A."/>
            <person name="Morishige D.T."/>
            <person name="Grimwood J."/>
            <person name="Schmutz J."/>
            <person name="Mullet J.E."/>
        </authorList>
    </citation>
    <scope>NUCLEOTIDE SEQUENCE [LARGE SCALE GENOMIC DNA]</scope>
    <source>
        <strain evidence="2">cv. BTx623</strain>
    </source>
</reference>
<protein>
    <submittedName>
        <fullName evidence="1">Uncharacterized protein</fullName>
    </submittedName>
</protein>
<reference evidence="1 2" key="1">
    <citation type="journal article" date="2009" name="Nature">
        <title>The Sorghum bicolor genome and the diversification of grasses.</title>
        <authorList>
            <person name="Paterson A.H."/>
            <person name="Bowers J.E."/>
            <person name="Bruggmann R."/>
            <person name="Dubchak I."/>
            <person name="Grimwood J."/>
            <person name="Gundlach H."/>
            <person name="Haberer G."/>
            <person name="Hellsten U."/>
            <person name="Mitros T."/>
            <person name="Poliakov A."/>
            <person name="Schmutz J."/>
            <person name="Spannagl M."/>
            <person name="Tang H."/>
            <person name="Wang X."/>
            <person name="Wicker T."/>
            <person name="Bharti A.K."/>
            <person name="Chapman J."/>
            <person name="Feltus F.A."/>
            <person name="Gowik U."/>
            <person name="Grigoriev I.V."/>
            <person name="Lyons E."/>
            <person name="Maher C.A."/>
            <person name="Martis M."/>
            <person name="Narechania A."/>
            <person name="Otillar R.P."/>
            <person name="Penning B.W."/>
            <person name="Salamov A.A."/>
            <person name="Wang Y."/>
            <person name="Zhang L."/>
            <person name="Carpita N.C."/>
            <person name="Freeling M."/>
            <person name="Gingle A.R."/>
            <person name="Hash C.T."/>
            <person name="Keller B."/>
            <person name="Klein P."/>
            <person name="Kresovich S."/>
            <person name="McCann M.C."/>
            <person name="Ming R."/>
            <person name="Peterson D.G."/>
            <person name="Mehboob-ur-Rahman"/>
            <person name="Ware D."/>
            <person name="Westhoff P."/>
            <person name="Mayer K.F."/>
            <person name="Messing J."/>
            <person name="Rokhsar D.S."/>
        </authorList>
    </citation>
    <scope>NUCLEOTIDE SEQUENCE [LARGE SCALE GENOMIC DNA]</scope>
    <source>
        <strain evidence="2">cv. BTx623</strain>
    </source>
</reference>
<dbReference type="Gramene" id="OQU83645">
    <property type="protein sequence ID" value="OQU83645"/>
    <property type="gene ID" value="SORBI_3005G152550"/>
</dbReference>